<evidence type="ECO:0000313" key="2">
    <source>
        <dbReference type="EMBL" id="PNF37890.1"/>
    </source>
</evidence>
<dbReference type="InterPro" id="IPR052824">
    <property type="entry name" value="m6A_RNA_Methylation_Regulator"/>
</dbReference>
<feature type="compositionally biased region" description="Basic and acidic residues" evidence="1">
    <location>
        <begin position="396"/>
        <end position="573"/>
    </location>
</feature>
<sequence length="1278" mass="145411">IENKQEHYKSIKSVCHKEDSASNEVNKSSETESKIQIKHPWTSFGFSFKADGSSLTLYDDILESNAAEEQVSSTTVKPVQEVDKQEKGQSSEAVAKERTRKRPSRWGMMTAPIKCVTEDMQQDDAITSQQKCDTNHNHSAAAVAGSSCSEGNKESYNYKQHIVLAEPKSEDILNRRKFTEECDMDLGSSQSENTRKDDRDSDSCKIFTDRHSRDVDRRDRRDKGKERDREIARDESEDRDISKKVIGEDMETNSRQLEERDKDNRLEESSNEREKRDSKRGETTNYMENERQDCEQRKKYKDCDNTNVEPHDRKSISDSQLSSDYKTDWEDGGENSHEKREIMRSDLGWGDSGDCIPRLNSTADPPWESRVVRYRSQSRSLSPEFRGWEDQPASRITEDDQDISRLDEQRYVGHPRLSLEKLDSAEDDRVREGSTVRNSSRDCERMRESSRDRMGGGSRDRLRESSRDRDRIRESSRDHDRMRDNIKDHDRLRESNRDPERMRMSSRDRSRLRDNSRDRDRLRENSRDRERLRDSSRDMDRIRSSSRDQDRMRDNSRDRERIRERQEDRERRDERCIRDRWSVDLDRSRDRERERRGDRHWEKVRRERKKDDRSRERDRDRGRWTERRSRSPIGEDPREHESTTPGYYIPDIPLPVTTDGESWGPSTGVGSGEADMELSCSPASSPLVGFKRSLADSTISDSELVAAAGKQEEHHPSSPFQQCSGYYNMDCYPQTREECAASPTVSPSFSPKRISLDDRIELELGVKKSPPPLPPTPQQIPVYHQHQSYATPYAGFQGGSYYPIPPPQPHYESNPVTLSGSEKLMPGHHYMHPCEEFSGPPQHEALLLHHKQFIGRPPEEKYGPTIPKRRPPLLPTPSNIAPDMSHWDSPEAFIGAQEVHKMLVTPEHGRPVMVASEAFMGTQQMGSSSHVVQVGNVLQVVPTDLPPGSVLGTLPPPPPPAQQSQAHKSVVLQSGNVLQVIPSENLPVPNACGSGGTQVFQVGNMLQVIPGASLSPAPHQPVVVDPAKVTIAHPPPTPQSGIQTHGTTEMSKGHSPIAKVPPSQRHALPIVPGPLLPLPATPANSIITVDTTSGAFPPHPVSASGYSPPASPFLISEPQAPLLSAEMVPLVAEAPIPFLSPSESPREEAERRREERERRRQEKEKRRLEKEKRRQIKLKHAADNLIKKALQQEGEQTDIDLEEMRLIEEAMRQVPDCEDEPAPEAPPVTPPKKKRRTPVQVKPLPPAGKGILISPGFRCIKVWTQICQKNKITEVYSK</sequence>
<feature type="region of interest" description="Disordered" evidence="1">
    <location>
        <begin position="121"/>
        <end position="153"/>
    </location>
</feature>
<comment type="caution">
    <text evidence="2">The sequence shown here is derived from an EMBL/GenBank/DDBJ whole genome shotgun (WGS) entry which is preliminary data.</text>
</comment>
<feature type="compositionally biased region" description="Basic and acidic residues" evidence="1">
    <location>
        <begin position="256"/>
        <end position="316"/>
    </location>
</feature>
<feature type="region of interest" description="Disordered" evidence="1">
    <location>
        <begin position="587"/>
        <end position="678"/>
    </location>
</feature>
<feature type="region of interest" description="Disordered" evidence="1">
    <location>
        <begin position="1137"/>
        <end position="1175"/>
    </location>
</feature>
<feature type="compositionally biased region" description="Basic and acidic residues" evidence="1">
    <location>
        <begin position="1144"/>
        <end position="1172"/>
    </location>
</feature>
<feature type="region of interest" description="Disordered" evidence="1">
    <location>
        <begin position="1214"/>
        <end position="1248"/>
    </location>
</feature>
<name>A0A2J7RAN5_9NEOP</name>
<protein>
    <submittedName>
        <fullName evidence="2">Uncharacterized protein</fullName>
    </submittedName>
</protein>
<feature type="compositionally biased region" description="Basic and acidic residues" evidence="1">
    <location>
        <begin position="80"/>
        <end position="97"/>
    </location>
</feature>
<reference evidence="2 3" key="1">
    <citation type="submission" date="2017-12" db="EMBL/GenBank/DDBJ databases">
        <title>Hemimetabolous genomes reveal molecular basis of termite eusociality.</title>
        <authorList>
            <person name="Harrison M.C."/>
            <person name="Jongepier E."/>
            <person name="Robertson H.M."/>
            <person name="Arning N."/>
            <person name="Bitard-Feildel T."/>
            <person name="Chao H."/>
            <person name="Childers C.P."/>
            <person name="Dinh H."/>
            <person name="Doddapaneni H."/>
            <person name="Dugan S."/>
            <person name="Gowin J."/>
            <person name="Greiner C."/>
            <person name="Han Y."/>
            <person name="Hu H."/>
            <person name="Hughes D.S.T."/>
            <person name="Huylmans A.-K."/>
            <person name="Kemena C."/>
            <person name="Kremer L.P.M."/>
            <person name="Lee S.L."/>
            <person name="Lopez-Ezquerra A."/>
            <person name="Mallet L."/>
            <person name="Monroy-Kuhn J.M."/>
            <person name="Moser A."/>
            <person name="Murali S.C."/>
            <person name="Muzny D.M."/>
            <person name="Otani S."/>
            <person name="Piulachs M.-D."/>
            <person name="Poelchau M."/>
            <person name="Qu J."/>
            <person name="Schaub F."/>
            <person name="Wada-Katsumata A."/>
            <person name="Worley K.C."/>
            <person name="Xie Q."/>
            <person name="Ylla G."/>
            <person name="Poulsen M."/>
            <person name="Gibbs R.A."/>
            <person name="Schal C."/>
            <person name="Richards S."/>
            <person name="Belles X."/>
            <person name="Korb J."/>
            <person name="Bornberg-Bauer E."/>
        </authorList>
    </citation>
    <scope>NUCLEOTIDE SEQUENCE [LARGE SCALE GENOMIC DNA]</scope>
    <source>
        <tissue evidence="2">Whole body</tissue>
    </source>
</reference>
<dbReference type="EMBL" id="NEVH01006567">
    <property type="protein sequence ID" value="PNF37890.1"/>
    <property type="molecule type" value="Genomic_DNA"/>
</dbReference>
<proteinExistence type="predicted"/>
<dbReference type="AlphaFoldDB" id="A0A2J7RAN5"/>
<feature type="region of interest" description="Disordered" evidence="1">
    <location>
        <begin position="1"/>
        <end position="34"/>
    </location>
</feature>
<evidence type="ECO:0000256" key="1">
    <source>
        <dbReference type="SAM" id="MobiDB-lite"/>
    </source>
</evidence>
<feature type="compositionally biased region" description="Polar residues" evidence="1">
    <location>
        <begin position="1039"/>
        <end position="1050"/>
    </location>
</feature>
<dbReference type="PANTHER" id="PTHR13585:SF19">
    <property type="entry name" value="ZINC FINGER CCCH DOMAIN-CONTAINING PROTEIN 13"/>
    <property type="match status" value="1"/>
</dbReference>
<gene>
    <name evidence="2" type="ORF">B7P43_G07409</name>
</gene>
<dbReference type="PANTHER" id="PTHR13585">
    <property type="entry name" value="CHASCON, ISOFORM D-RELATED"/>
    <property type="match status" value="1"/>
</dbReference>
<feature type="region of interest" description="Disordered" evidence="1">
    <location>
        <begin position="66"/>
        <end position="109"/>
    </location>
</feature>
<feature type="region of interest" description="Disordered" evidence="1">
    <location>
        <begin position="180"/>
        <end position="573"/>
    </location>
</feature>
<feature type="compositionally biased region" description="Basic and acidic residues" evidence="1">
    <location>
        <begin position="1"/>
        <end position="20"/>
    </location>
</feature>
<feature type="compositionally biased region" description="Basic and acidic residues" evidence="1">
    <location>
        <begin position="325"/>
        <end position="344"/>
    </location>
</feature>
<evidence type="ECO:0000313" key="3">
    <source>
        <dbReference type="Proteomes" id="UP000235965"/>
    </source>
</evidence>
<accession>A0A2J7RAN5</accession>
<keyword evidence="3" id="KW-1185">Reference proteome</keyword>
<dbReference type="Proteomes" id="UP000235965">
    <property type="component" value="Unassembled WGS sequence"/>
</dbReference>
<feature type="non-terminal residue" evidence="2">
    <location>
        <position position="1"/>
    </location>
</feature>
<dbReference type="OrthoDB" id="8197824at2759"/>
<organism evidence="2 3">
    <name type="scientific">Cryptotermes secundus</name>
    <dbReference type="NCBI Taxonomy" id="105785"/>
    <lineage>
        <taxon>Eukaryota</taxon>
        <taxon>Metazoa</taxon>
        <taxon>Ecdysozoa</taxon>
        <taxon>Arthropoda</taxon>
        <taxon>Hexapoda</taxon>
        <taxon>Insecta</taxon>
        <taxon>Pterygota</taxon>
        <taxon>Neoptera</taxon>
        <taxon>Polyneoptera</taxon>
        <taxon>Dictyoptera</taxon>
        <taxon>Blattodea</taxon>
        <taxon>Blattoidea</taxon>
        <taxon>Termitoidae</taxon>
        <taxon>Kalotermitidae</taxon>
        <taxon>Cryptotermitinae</taxon>
        <taxon>Cryptotermes</taxon>
    </lineage>
</organism>
<feature type="non-terminal residue" evidence="2">
    <location>
        <position position="1278"/>
    </location>
</feature>
<feature type="region of interest" description="Disordered" evidence="1">
    <location>
        <begin position="1034"/>
        <end position="1059"/>
    </location>
</feature>
<feature type="compositionally biased region" description="Basic and acidic residues" evidence="1">
    <location>
        <begin position="193"/>
        <end position="247"/>
    </location>
</feature>
<feature type="compositionally biased region" description="Basic and acidic residues" evidence="1">
    <location>
        <begin position="587"/>
        <end position="642"/>
    </location>
</feature>